<dbReference type="SUPFAM" id="SSF89447">
    <property type="entry name" value="AbrB/MazE/MraZ-like"/>
    <property type="match status" value="1"/>
</dbReference>
<dbReference type="PROSITE" id="PS51740">
    <property type="entry name" value="SPOVT_ABRB"/>
    <property type="match status" value="1"/>
</dbReference>
<dbReference type="RefSeq" id="WP_371753629.1">
    <property type="nucleotide sequence ID" value="NZ_JAYJLD010000008.1"/>
</dbReference>
<protein>
    <submittedName>
        <fullName evidence="3">AbrB/MazE/SpoVT family DNA-binding domain-containing protein</fullName>
    </submittedName>
</protein>
<sequence length="145" mass="16451">MSSRTIGIVRELDELGRVVLPIEMRRLLGIGFGDSIEFFLGNGAIMMRKYRPLSTCLFCNRTGSAVVLFKNQFICVDCLDEAVNTDREKTNAGFGTRKKKRQKSEFMIERLRAEIHKHPEASQKELAEILGISQGRVSQLKKFLA</sequence>
<dbReference type="Pfam" id="PF04014">
    <property type="entry name" value="MazE_antitoxin"/>
    <property type="match status" value="1"/>
</dbReference>
<dbReference type="PANTHER" id="PTHR36432">
    <property type="match status" value="1"/>
</dbReference>
<dbReference type="Gene3D" id="2.10.260.10">
    <property type="match status" value="1"/>
</dbReference>
<gene>
    <name evidence="3" type="ORF">VF724_07520</name>
</gene>
<accession>A0ABU5ZJM4</accession>
<dbReference type="SMART" id="SM00966">
    <property type="entry name" value="SpoVT_AbrB"/>
    <property type="match status" value="1"/>
</dbReference>
<dbReference type="Gene3D" id="1.10.260.40">
    <property type="entry name" value="lambda repressor-like DNA-binding domains"/>
    <property type="match status" value="1"/>
</dbReference>
<dbReference type="EMBL" id="JAYJLD010000008">
    <property type="protein sequence ID" value="MEB3101511.1"/>
    <property type="molecule type" value="Genomic_DNA"/>
</dbReference>
<reference evidence="3" key="1">
    <citation type="submission" date="2023-12" db="EMBL/GenBank/DDBJ databases">
        <title>Fervidustalea candida gen. nov., sp. nov., a novel member of the family Paenibacillaceae isolated from a geothermal area.</title>
        <authorList>
            <person name="Li W.-J."/>
            <person name="Jiao J.-Y."/>
            <person name="Chen Y."/>
        </authorList>
    </citation>
    <scope>NUCLEOTIDE SEQUENCE</scope>
    <source>
        <strain evidence="3">SYSU GA230002</strain>
    </source>
</reference>
<keyword evidence="1 3" id="KW-0238">DNA-binding</keyword>
<organism evidence="3 4">
    <name type="scientific">Ferviditalea candida</name>
    <dbReference type="NCBI Taxonomy" id="3108399"/>
    <lineage>
        <taxon>Bacteria</taxon>
        <taxon>Bacillati</taxon>
        <taxon>Bacillota</taxon>
        <taxon>Bacilli</taxon>
        <taxon>Bacillales</taxon>
        <taxon>Paenibacillaceae</taxon>
        <taxon>Ferviditalea</taxon>
    </lineage>
</organism>
<dbReference type="Proteomes" id="UP001310386">
    <property type="component" value="Unassembled WGS sequence"/>
</dbReference>
<feature type="domain" description="SpoVT-AbrB" evidence="2">
    <location>
        <begin position="7"/>
        <end position="52"/>
    </location>
</feature>
<dbReference type="InterPro" id="IPR007630">
    <property type="entry name" value="RNA_pol_sigma70_r4"/>
</dbReference>
<evidence type="ECO:0000313" key="3">
    <source>
        <dbReference type="EMBL" id="MEB3101511.1"/>
    </source>
</evidence>
<dbReference type="InterPro" id="IPR052731">
    <property type="entry name" value="B_subtilis_Trans_State_Reg"/>
</dbReference>
<dbReference type="InterPro" id="IPR037914">
    <property type="entry name" value="SpoVT-AbrB_sf"/>
</dbReference>
<dbReference type="InterPro" id="IPR010982">
    <property type="entry name" value="Lambda_DNA-bd_dom_sf"/>
</dbReference>
<dbReference type="Pfam" id="PF04545">
    <property type="entry name" value="Sigma70_r4"/>
    <property type="match status" value="1"/>
</dbReference>
<keyword evidence="4" id="KW-1185">Reference proteome</keyword>
<proteinExistence type="predicted"/>
<dbReference type="InterPro" id="IPR007159">
    <property type="entry name" value="SpoVT-AbrB_dom"/>
</dbReference>
<dbReference type="PANTHER" id="PTHR36432:SF4">
    <property type="entry name" value="TRANSITION STATE REGULATOR ABH-RELATED"/>
    <property type="match status" value="1"/>
</dbReference>
<dbReference type="GO" id="GO:0003677">
    <property type="term" value="F:DNA binding"/>
    <property type="evidence" value="ECO:0007669"/>
    <property type="project" value="UniProtKB-KW"/>
</dbReference>
<evidence type="ECO:0000313" key="4">
    <source>
        <dbReference type="Proteomes" id="UP001310386"/>
    </source>
</evidence>
<evidence type="ECO:0000259" key="2">
    <source>
        <dbReference type="PROSITE" id="PS51740"/>
    </source>
</evidence>
<evidence type="ECO:0000256" key="1">
    <source>
        <dbReference type="PROSITE-ProRule" id="PRU01076"/>
    </source>
</evidence>
<comment type="caution">
    <text evidence="3">The sequence shown here is derived from an EMBL/GenBank/DDBJ whole genome shotgun (WGS) entry which is preliminary data.</text>
</comment>
<name>A0ABU5ZJM4_9BACL</name>